<keyword evidence="1 4" id="KW-0808">Transferase</keyword>
<evidence type="ECO:0000256" key="1">
    <source>
        <dbReference type="ARBA" id="ARBA00022679"/>
    </source>
</evidence>
<comment type="caution">
    <text evidence="4">The sequence shown here is derived from an EMBL/GenBank/DDBJ whole genome shotgun (WGS) entry which is preliminary data.</text>
</comment>
<dbReference type="Proteomes" id="UP000526033">
    <property type="component" value="Unassembled WGS sequence"/>
</dbReference>
<dbReference type="PANTHER" id="PTHR46401">
    <property type="entry name" value="GLYCOSYLTRANSFERASE WBBK-RELATED"/>
    <property type="match status" value="1"/>
</dbReference>
<proteinExistence type="predicted"/>
<evidence type="ECO:0000313" key="5">
    <source>
        <dbReference type="Proteomes" id="UP000526033"/>
    </source>
</evidence>
<name>A0A7X9DKW2_UNCKA</name>
<dbReference type="CDD" id="cd03801">
    <property type="entry name" value="GT4_PimA-like"/>
    <property type="match status" value="1"/>
</dbReference>
<evidence type="ECO:0000259" key="2">
    <source>
        <dbReference type="Pfam" id="PF00534"/>
    </source>
</evidence>
<dbReference type="GO" id="GO:0016757">
    <property type="term" value="F:glycosyltransferase activity"/>
    <property type="evidence" value="ECO:0007669"/>
    <property type="project" value="InterPro"/>
</dbReference>
<evidence type="ECO:0000313" key="4">
    <source>
        <dbReference type="EMBL" id="NMB69987.1"/>
    </source>
</evidence>
<protein>
    <submittedName>
        <fullName evidence="4">Glycosyltransferase family 4 protein</fullName>
    </submittedName>
</protein>
<dbReference type="InterPro" id="IPR001296">
    <property type="entry name" value="Glyco_trans_1"/>
</dbReference>
<dbReference type="Gene3D" id="3.40.50.2000">
    <property type="entry name" value="Glycogen Phosphorylase B"/>
    <property type="match status" value="2"/>
</dbReference>
<dbReference type="InterPro" id="IPR028098">
    <property type="entry name" value="Glyco_trans_4-like_N"/>
</dbReference>
<accession>A0A7X9DKW2</accession>
<dbReference type="Pfam" id="PF13439">
    <property type="entry name" value="Glyco_transf_4"/>
    <property type="match status" value="1"/>
</dbReference>
<dbReference type="Pfam" id="PF00534">
    <property type="entry name" value="Glycos_transf_1"/>
    <property type="match status" value="1"/>
</dbReference>
<feature type="domain" description="Glycosyltransferase subfamily 4-like N-terminal" evidence="3">
    <location>
        <begin position="11"/>
        <end position="144"/>
    </location>
</feature>
<evidence type="ECO:0000259" key="3">
    <source>
        <dbReference type="Pfam" id="PF13439"/>
    </source>
</evidence>
<dbReference type="SUPFAM" id="SSF53756">
    <property type="entry name" value="UDP-Glycosyltransferase/glycogen phosphorylase"/>
    <property type="match status" value="1"/>
</dbReference>
<reference evidence="4 5" key="1">
    <citation type="journal article" date="2020" name="Biotechnol. Biofuels">
        <title>New insights from the biogas microbiome by comprehensive genome-resolved metagenomics of nearly 1600 species originating from multiple anaerobic digesters.</title>
        <authorList>
            <person name="Campanaro S."/>
            <person name="Treu L."/>
            <person name="Rodriguez-R L.M."/>
            <person name="Kovalovszki A."/>
            <person name="Ziels R.M."/>
            <person name="Maus I."/>
            <person name="Zhu X."/>
            <person name="Kougias P.G."/>
            <person name="Basile A."/>
            <person name="Luo G."/>
            <person name="Schluter A."/>
            <person name="Konstantinidis K.T."/>
            <person name="Angelidaki I."/>
        </authorList>
    </citation>
    <scope>NUCLEOTIDE SEQUENCE [LARGE SCALE GENOMIC DNA]</scope>
    <source>
        <strain evidence="4">AS27yjCOA_165</strain>
    </source>
</reference>
<dbReference type="EMBL" id="JAAZNL010000020">
    <property type="protein sequence ID" value="NMB69987.1"/>
    <property type="molecule type" value="Genomic_DNA"/>
</dbReference>
<gene>
    <name evidence="4" type="ORF">GYA27_02190</name>
</gene>
<feature type="domain" description="Glycosyl transferase family 1" evidence="2">
    <location>
        <begin position="154"/>
        <end position="280"/>
    </location>
</feature>
<dbReference type="PANTHER" id="PTHR46401:SF2">
    <property type="entry name" value="GLYCOSYLTRANSFERASE WBBK-RELATED"/>
    <property type="match status" value="1"/>
</dbReference>
<organism evidence="4 5">
    <name type="scientific">candidate division WWE3 bacterium</name>
    <dbReference type="NCBI Taxonomy" id="2053526"/>
    <lineage>
        <taxon>Bacteria</taxon>
        <taxon>Katanobacteria</taxon>
    </lineage>
</organism>
<sequence>MREPFPATISFTSSVLLFFEYLGWRKSHKPDVIHSHGHFAIWIYLYRLFLMKYFPWSEELSIPLVAHFHNTAKGRWVAMEEAGKYISPHSKFIQWPLQVLSDKWAIKSASACIFVSHETLEEAKKHYDADLKRCFVVESGVNTDLFVPAGGEEKEKSRRELNYDIYDKVILYHGMVLERKNVHVLVDVLKNLPDVYKLLIVGQTDPVYEQKIRQAILHANLEDRITMIGYTPYPQVPIAYQISDLFILPSSWEGLPKVVMQGLSCGVPCLVSGFKLEEEISGLMYLDNLDPGQMAVRIQDIIANPPKVDTDKIRQKYSWDYKVNEIEQVYAFVKKYTKK</sequence>
<dbReference type="AlphaFoldDB" id="A0A7X9DKW2"/>
<dbReference type="GO" id="GO:0009103">
    <property type="term" value="P:lipopolysaccharide biosynthetic process"/>
    <property type="evidence" value="ECO:0007669"/>
    <property type="project" value="TreeGrafter"/>
</dbReference>